<sequence>MDPKEENKYGKGEESSSIEEQNRIMSCSKDFEHSEGQLNDADIIPGKNEWQNSDPRTNNFVKKESNDSKRDNRTGAQRNQSDSKSDNLSSQESDNLSQDPQNFALKLQTLFSKKYDLIKQMLHYKTSLEIDKLIEEDPFVCCLCILRSGFTGLEAGFLHSKDPKTTYESWEDAYEEDTIQRINLFKEKILTIINRIASVGKQEELLDLEEWKETINSLMILNYVQFRVLKYDYFTSDLLDKDSSISKIYNVNVGFQCYYLVDKLWKNNDLPSSNIVLENEYEGILRKYLRLGKYFFFSWRKCISQYILKCKSELSKIPSSQYKKTMNMTELQNRATTFFDLYTSKIEITMPDGVLQTKYFIILPEFQALMQWEKNQFWSTANLSNEITAKESFIDYSQHKIKELRYQNMLQSRVFIPRDVTKKYSWFTDAIMLIIFIMNIFVIFTLESQLDNNNKVEYTMKMNGISDSDSKTIMLCTSIIVIIMLFCQIACQTLIVLKPSNGNMKNCWSLTKLYMKNQKKLTARQTRYSNSRNIWSITYAFYPLVLGNFYPPLFLFALVSSIVFIPSVLDAISDISIPTQRVWPITLFGIVIFLCLSSFGYMILVKDFLEITEETKMAYSTFISIFFDQWYKGGVGSLLDENDLSAVIKKYDDGTQKYNIDVVCMIYQFIFYFAIVIVMLGIVTAIIIDKFGEGRTKREAIAEFQSSHCFICGKSSQDFEQFIKFQNFKRNEDSEEDKDKETFWEHCTFCHNIWDYFFYIGLLVAYDKDSTDPIDEHVKEQLRKGDISWMPSVHNTHREGTGANPEQDPVVNQSSNHKLEALEEKMDALGHKVDSLAKKLERHNKLH</sequence>
<dbReference type="PANTHER" id="PTHR13715:SF79">
    <property type="entry name" value="RYANODINE RECEPTOR"/>
    <property type="match status" value="1"/>
</dbReference>
<keyword evidence="3" id="KW-1133">Transmembrane helix</keyword>
<evidence type="ECO:0000313" key="4">
    <source>
        <dbReference type="EMBL" id="CAI2385843.1"/>
    </source>
</evidence>
<feature type="transmembrane region" description="Helical" evidence="3">
    <location>
        <begin position="549"/>
        <end position="569"/>
    </location>
</feature>
<feature type="transmembrane region" description="Helical" evidence="3">
    <location>
        <begin position="472"/>
        <end position="495"/>
    </location>
</feature>
<reference evidence="4" key="1">
    <citation type="submission" date="2023-07" db="EMBL/GenBank/DDBJ databases">
        <authorList>
            <consortium name="AG Swart"/>
            <person name="Singh M."/>
            <person name="Singh A."/>
            <person name="Seah K."/>
            <person name="Emmerich C."/>
        </authorList>
    </citation>
    <scope>NUCLEOTIDE SEQUENCE</scope>
    <source>
        <strain evidence="4">DP1</strain>
    </source>
</reference>
<evidence type="ECO:0000313" key="5">
    <source>
        <dbReference type="Proteomes" id="UP001295684"/>
    </source>
</evidence>
<dbReference type="InterPro" id="IPR015925">
    <property type="entry name" value="Ryanodine_IP3_receptor"/>
</dbReference>
<dbReference type="Proteomes" id="UP001295684">
    <property type="component" value="Unassembled WGS sequence"/>
</dbReference>
<feature type="compositionally biased region" description="Polar residues" evidence="2">
    <location>
        <begin position="49"/>
        <end position="60"/>
    </location>
</feature>
<keyword evidence="1" id="KW-0175">Coiled coil</keyword>
<feature type="compositionally biased region" description="Basic and acidic residues" evidence="2">
    <location>
        <begin position="1"/>
        <end position="14"/>
    </location>
</feature>
<name>A0AAD1Y638_EUPCR</name>
<organism evidence="4 5">
    <name type="scientific">Euplotes crassus</name>
    <dbReference type="NCBI Taxonomy" id="5936"/>
    <lineage>
        <taxon>Eukaryota</taxon>
        <taxon>Sar</taxon>
        <taxon>Alveolata</taxon>
        <taxon>Ciliophora</taxon>
        <taxon>Intramacronucleata</taxon>
        <taxon>Spirotrichea</taxon>
        <taxon>Hypotrichia</taxon>
        <taxon>Euplotida</taxon>
        <taxon>Euplotidae</taxon>
        <taxon>Moneuplotes</taxon>
    </lineage>
</organism>
<feature type="region of interest" description="Disordered" evidence="2">
    <location>
        <begin position="791"/>
        <end position="811"/>
    </location>
</feature>
<feature type="region of interest" description="Disordered" evidence="2">
    <location>
        <begin position="1"/>
        <end position="99"/>
    </location>
</feature>
<evidence type="ECO:0000256" key="1">
    <source>
        <dbReference type="SAM" id="Coils"/>
    </source>
</evidence>
<dbReference type="PANTHER" id="PTHR13715">
    <property type="entry name" value="RYANODINE RECEPTOR AND IP3 RECEPTOR"/>
    <property type="match status" value="1"/>
</dbReference>
<dbReference type="GO" id="GO:0006816">
    <property type="term" value="P:calcium ion transport"/>
    <property type="evidence" value="ECO:0007669"/>
    <property type="project" value="InterPro"/>
</dbReference>
<feature type="transmembrane region" description="Helical" evidence="3">
    <location>
        <begin position="424"/>
        <end position="446"/>
    </location>
</feature>
<keyword evidence="3" id="KW-0472">Membrane</keyword>
<feature type="coiled-coil region" evidence="1">
    <location>
        <begin position="812"/>
        <end position="839"/>
    </location>
</feature>
<feature type="compositionally biased region" description="Polar residues" evidence="2">
    <location>
        <begin position="74"/>
        <end position="99"/>
    </location>
</feature>
<evidence type="ECO:0000256" key="3">
    <source>
        <dbReference type="SAM" id="Phobius"/>
    </source>
</evidence>
<dbReference type="AlphaFoldDB" id="A0AAD1Y638"/>
<keyword evidence="5" id="KW-1185">Reference proteome</keyword>
<gene>
    <name evidence="4" type="ORF">ECRASSUSDP1_LOCUS27430</name>
</gene>
<comment type="caution">
    <text evidence="4">The sequence shown here is derived from an EMBL/GenBank/DDBJ whole genome shotgun (WGS) entry which is preliminary data.</text>
</comment>
<accession>A0AAD1Y638</accession>
<keyword evidence="3" id="KW-0812">Transmembrane</keyword>
<proteinExistence type="predicted"/>
<feature type="transmembrane region" description="Helical" evidence="3">
    <location>
        <begin position="665"/>
        <end position="688"/>
    </location>
</feature>
<protein>
    <submittedName>
        <fullName evidence="4">Uncharacterized protein</fullName>
    </submittedName>
</protein>
<dbReference type="EMBL" id="CAMPGE010028303">
    <property type="protein sequence ID" value="CAI2385843.1"/>
    <property type="molecule type" value="Genomic_DNA"/>
</dbReference>
<feature type="transmembrane region" description="Helical" evidence="3">
    <location>
        <begin position="581"/>
        <end position="604"/>
    </location>
</feature>
<feature type="compositionally biased region" description="Basic and acidic residues" evidence="2">
    <location>
        <begin position="61"/>
        <end position="73"/>
    </location>
</feature>
<evidence type="ECO:0000256" key="2">
    <source>
        <dbReference type="SAM" id="MobiDB-lite"/>
    </source>
</evidence>